<name>A0A9P6SZD9_9FUNG</name>
<keyword evidence="5" id="KW-0472">Membrane</keyword>
<dbReference type="Gene3D" id="3.50.50.60">
    <property type="entry name" value="FAD/NAD(P)-binding domain"/>
    <property type="match status" value="1"/>
</dbReference>
<keyword evidence="4" id="KW-0560">Oxidoreductase</keyword>
<reference evidence="7" key="1">
    <citation type="journal article" date="2020" name="Fungal Divers.">
        <title>Resolving the Mortierellaceae phylogeny through synthesis of multi-gene phylogenetics and phylogenomics.</title>
        <authorList>
            <person name="Vandepol N."/>
            <person name="Liber J."/>
            <person name="Desiro A."/>
            <person name="Na H."/>
            <person name="Kennedy M."/>
            <person name="Barry K."/>
            <person name="Grigoriev I.V."/>
            <person name="Miller A.N."/>
            <person name="O'Donnell K."/>
            <person name="Stajich J.E."/>
            <person name="Bonito G."/>
        </authorList>
    </citation>
    <scope>NUCLEOTIDE SEQUENCE</scope>
    <source>
        <strain evidence="7">NRRL 2769</strain>
    </source>
</reference>
<gene>
    <name evidence="7" type="ORF">BGZ80_011291</name>
</gene>
<keyword evidence="8" id="KW-1185">Reference proteome</keyword>
<dbReference type="PRINTS" id="PR00420">
    <property type="entry name" value="RNGMNOXGNASE"/>
</dbReference>
<dbReference type="EMBL" id="JAAAID010000893">
    <property type="protein sequence ID" value="KAG0013092.1"/>
    <property type="molecule type" value="Genomic_DNA"/>
</dbReference>
<keyword evidence="3" id="KW-0274">FAD</keyword>
<dbReference type="GO" id="GO:0004497">
    <property type="term" value="F:monooxygenase activity"/>
    <property type="evidence" value="ECO:0007669"/>
    <property type="project" value="InterPro"/>
</dbReference>
<sequence>MEQQVPMATPRPEVFIIGAGIAGLTLAILLEQINVPYHIFERASEVRPLGSAMALEGNIFPALEQLGIYEELQQVSKTYVSVDFYNAELKKLGCVNIKENRVASGYHNLIFSRPKLYEILLRRVPAHKMTFRKKVLRTEESDSKVTIYCSDDTSYTGDILVGADGTYSGVRQNMYKHMDEKGLLPKSDLEEFSIGYTTIVGVATPPNPEKYPQLSAEHSCFNQIIYKDGANASIPWIANCYVVAGADNQISWGFGQQLSESYLRDLQFRNSEWGPEKDDNTLEQYRTFPCPLGGTLGDLFDATPKNLISKIYLEEKLFKTWHHGRTVLIGDSCHKLHPAGGQGARNAIQDAIILANCIYSMTDFSSADINAAFEDYYKQRYHHAEVAWNVSSGSSKILSGQKWWERFARYLVLNYLPDWLMRVNTQREMSYRPQVAWLPLIENRGEGHVLPQGFESVEAPAVAVGI</sequence>
<feature type="domain" description="FAD-binding" evidence="6">
    <location>
        <begin position="13"/>
        <end position="175"/>
    </location>
</feature>
<keyword evidence="5" id="KW-1133">Transmembrane helix</keyword>
<evidence type="ECO:0000256" key="1">
    <source>
        <dbReference type="ARBA" id="ARBA00007992"/>
    </source>
</evidence>
<dbReference type="InterPro" id="IPR002938">
    <property type="entry name" value="FAD-bd"/>
</dbReference>
<dbReference type="GO" id="GO:0071949">
    <property type="term" value="F:FAD binding"/>
    <property type="evidence" value="ECO:0007669"/>
    <property type="project" value="InterPro"/>
</dbReference>
<proteinExistence type="inferred from homology"/>
<organism evidence="7 8">
    <name type="scientific">Entomortierella chlamydospora</name>
    <dbReference type="NCBI Taxonomy" id="101097"/>
    <lineage>
        <taxon>Eukaryota</taxon>
        <taxon>Fungi</taxon>
        <taxon>Fungi incertae sedis</taxon>
        <taxon>Mucoromycota</taxon>
        <taxon>Mortierellomycotina</taxon>
        <taxon>Mortierellomycetes</taxon>
        <taxon>Mortierellales</taxon>
        <taxon>Mortierellaceae</taxon>
        <taxon>Entomortierella</taxon>
    </lineage>
</organism>
<evidence type="ECO:0000313" key="7">
    <source>
        <dbReference type="EMBL" id="KAG0013092.1"/>
    </source>
</evidence>
<evidence type="ECO:0000259" key="6">
    <source>
        <dbReference type="Pfam" id="PF01494"/>
    </source>
</evidence>
<feature type="domain" description="FAD-binding" evidence="6">
    <location>
        <begin position="309"/>
        <end position="358"/>
    </location>
</feature>
<evidence type="ECO:0000256" key="4">
    <source>
        <dbReference type="ARBA" id="ARBA00023002"/>
    </source>
</evidence>
<protein>
    <recommendedName>
        <fullName evidence="6">FAD-binding domain-containing protein</fullName>
    </recommendedName>
</protein>
<comment type="similarity">
    <text evidence="1">Belongs to the paxM FAD-dependent monooxygenase family.</text>
</comment>
<evidence type="ECO:0000256" key="3">
    <source>
        <dbReference type="ARBA" id="ARBA00022827"/>
    </source>
</evidence>
<accession>A0A9P6SZD9</accession>
<dbReference type="Pfam" id="PF01494">
    <property type="entry name" value="FAD_binding_3"/>
    <property type="match status" value="2"/>
</dbReference>
<evidence type="ECO:0000256" key="2">
    <source>
        <dbReference type="ARBA" id="ARBA00022630"/>
    </source>
</evidence>
<evidence type="ECO:0000313" key="8">
    <source>
        <dbReference type="Proteomes" id="UP000703661"/>
    </source>
</evidence>
<evidence type="ECO:0000256" key="5">
    <source>
        <dbReference type="SAM" id="Phobius"/>
    </source>
</evidence>
<dbReference type="AlphaFoldDB" id="A0A9P6SZD9"/>
<dbReference type="InterPro" id="IPR036188">
    <property type="entry name" value="FAD/NAD-bd_sf"/>
</dbReference>
<dbReference type="PANTHER" id="PTHR47356">
    <property type="entry name" value="FAD-DEPENDENT MONOOXYGENASE ASQG-RELATED"/>
    <property type="match status" value="1"/>
</dbReference>
<feature type="transmembrane region" description="Helical" evidence="5">
    <location>
        <begin position="12"/>
        <end position="30"/>
    </location>
</feature>
<dbReference type="InterPro" id="IPR050562">
    <property type="entry name" value="FAD_mOase_fung"/>
</dbReference>
<keyword evidence="5" id="KW-0812">Transmembrane</keyword>
<dbReference type="SUPFAM" id="SSF51905">
    <property type="entry name" value="FAD/NAD(P)-binding domain"/>
    <property type="match status" value="1"/>
</dbReference>
<dbReference type="PANTHER" id="PTHR47356:SF2">
    <property type="entry name" value="FAD-BINDING DOMAIN-CONTAINING PROTEIN-RELATED"/>
    <property type="match status" value="1"/>
</dbReference>
<keyword evidence="2" id="KW-0285">Flavoprotein</keyword>
<dbReference type="Proteomes" id="UP000703661">
    <property type="component" value="Unassembled WGS sequence"/>
</dbReference>
<comment type="caution">
    <text evidence="7">The sequence shown here is derived from an EMBL/GenBank/DDBJ whole genome shotgun (WGS) entry which is preliminary data.</text>
</comment>